<proteinExistence type="predicted"/>
<reference evidence="1 2" key="1">
    <citation type="submission" date="2022-05" db="EMBL/GenBank/DDBJ databases">
        <authorList>
            <consortium name="Genoscope - CEA"/>
            <person name="William W."/>
        </authorList>
    </citation>
    <scope>NUCLEOTIDE SEQUENCE [LARGE SCALE GENOMIC DNA]</scope>
</reference>
<name>A0ABN8QGG6_9CNID</name>
<protein>
    <recommendedName>
        <fullName evidence="3">Reverse transcriptase domain-containing protein</fullName>
    </recommendedName>
</protein>
<evidence type="ECO:0008006" key="3">
    <source>
        <dbReference type="Google" id="ProtNLM"/>
    </source>
</evidence>
<sequence length="123" mass="13997">MVTSGVPQGSVLGPVLFLAYINDITTGVRSSMRLFTDDSKVYRIIYVKTTRNNFNVTSTHYRNGVKNGNFVFTLTNVRLYVLPMREIILAILTNSLVVRFMLSPKRLIWGRTLTLLNESNVRP</sequence>
<keyword evidence="2" id="KW-1185">Reference proteome</keyword>
<dbReference type="Proteomes" id="UP001159405">
    <property type="component" value="Unassembled WGS sequence"/>
</dbReference>
<accession>A0ABN8QGG6</accession>
<evidence type="ECO:0000313" key="2">
    <source>
        <dbReference type="Proteomes" id="UP001159405"/>
    </source>
</evidence>
<organism evidence="1 2">
    <name type="scientific">Porites lobata</name>
    <dbReference type="NCBI Taxonomy" id="104759"/>
    <lineage>
        <taxon>Eukaryota</taxon>
        <taxon>Metazoa</taxon>
        <taxon>Cnidaria</taxon>
        <taxon>Anthozoa</taxon>
        <taxon>Hexacorallia</taxon>
        <taxon>Scleractinia</taxon>
        <taxon>Fungiina</taxon>
        <taxon>Poritidae</taxon>
        <taxon>Porites</taxon>
    </lineage>
</organism>
<comment type="caution">
    <text evidence="1">The sequence shown here is derived from an EMBL/GenBank/DDBJ whole genome shotgun (WGS) entry which is preliminary data.</text>
</comment>
<dbReference type="EMBL" id="CALNXK010000127">
    <property type="protein sequence ID" value="CAH3163739.1"/>
    <property type="molecule type" value="Genomic_DNA"/>
</dbReference>
<evidence type="ECO:0000313" key="1">
    <source>
        <dbReference type="EMBL" id="CAH3163739.1"/>
    </source>
</evidence>
<gene>
    <name evidence="1" type="ORF">PLOB_00005960</name>
</gene>